<feature type="signal peptide" evidence="7">
    <location>
        <begin position="1"/>
        <end position="20"/>
    </location>
</feature>
<keyword evidence="3 5" id="KW-0697">Rotamase</keyword>
<sequence>MKIRTIFTLALAALMVPAVAQKKKQPKTVKAAQIVPAQQLKPVDAKIFSYAFGVIQGGSLKDYLIQREGVDSAYLHDAVRGFNADGNSVEAKKAMAYAAGLKIAKMNTDRIIPAINKEAAGKSDANYVDAAEYVRGLSQAVLGEPTTLTVDSAQKLIEQQAAYTQNIYKQANQAWLLANAKKAGVVTTKSGLQYKVLVKGTGAVPADTSNVEVNYEGKLIDGTVFDSSYRRNQPAQFKANQVIKGWTEALTHMPEGSTWELYIPAELAYGPNNQQQIPANSTLIFKVELLKANAVAKPRN</sequence>
<evidence type="ECO:0000256" key="2">
    <source>
        <dbReference type="ARBA" id="ARBA00006577"/>
    </source>
</evidence>
<comment type="similarity">
    <text evidence="2 6">Belongs to the FKBP-type PPIase family.</text>
</comment>
<evidence type="ECO:0000256" key="1">
    <source>
        <dbReference type="ARBA" id="ARBA00000971"/>
    </source>
</evidence>
<dbReference type="RefSeq" id="WP_183694867.1">
    <property type="nucleotide sequence ID" value="NZ_JACICA010000002.1"/>
</dbReference>
<keyword evidence="7" id="KW-0732">Signal</keyword>
<dbReference type="InterPro" id="IPR000774">
    <property type="entry name" value="PPIase_FKBP_N"/>
</dbReference>
<evidence type="ECO:0000256" key="6">
    <source>
        <dbReference type="RuleBase" id="RU003915"/>
    </source>
</evidence>
<dbReference type="SUPFAM" id="SSF54534">
    <property type="entry name" value="FKBP-like"/>
    <property type="match status" value="1"/>
</dbReference>
<dbReference type="Pfam" id="PF01346">
    <property type="entry name" value="FKBP_N"/>
    <property type="match status" value="1"/>
</dbReference>
<protein>
    <recommendedName>
        <fullName evidence="6">Peptidyl-prolyl cis-trans isomerase</fullName>
        <ecNumber evidence="6">5.2.1.8</ecNumber>
    </recommendedName>
</protein>
<dbReference type="Pfam" id="PF00254">
    <property type="entry name" value="FKBP_C"/>
    <property type="match status" value="1"/>
</dbReference>
<evidence type="ECO:0000259" key="8">
    <source>
        <dbReference type="PROSITE" id="PS50059"/>
    </source>
</evidence>
<dbReference type="GO" id="GO:0003755">
    <property type="term" value="F:peptidyl-prolyl cis-trans isomerase activity"/>
    <property type="evidence" value="ECO:0007669"/>
    <property type="project" value="UniProtKB-UniRule"/>
</dbReference>
<proteinExistence type="inferred from homology"/>
<name>A0A7W5ULH9_9BACT</name>
<evidence type="ECO:0000256" key="4">
    <source>
        <dbReference type="ARBA" id="ARBA00023235"/>
    </source>
</evidence>
<organism evidence="9 10">
    <name type="scientific">Alloprevotella rava</name>
    <dbReference type="NCBI Taxonomy" id="671218"/>
    <lineage>
        <taxon>Bacteria</taxon>
        <taxon>Pseudomonadati</taxon>
        <taxon>Bacteroidota</taxon>
        <taxon>Bacteroidia</taxon>
        <taxon>Bacteroidales</taxon>
        <taxon>Prevotellaceae</taxon>
        <taxon>Alloprevotella</taxon>
    </lineage>
</organism>
<dbReference type="GO" id="GO:0006457">
    <property type="term" value="P:protein folding"/>
    <property type="evidence" value="ECO:0007669"/>
    <property type="project" value="InterPro"/>
</dbReference>
<dbReference type="EC" id="5.2.1.8" evidence="6"/>
<evidence type="ECO:0000256" key="3">
    <source>
        <dbReference type="ARBA" id="ARBA00023110"/>
    </source>
</evidence>
<evidence type="ECO:0000256" key="5">
    <source>
        <dbReference type="PROSITE-ProRule" id="PRU00277"/>
    </source>
</evidence>
<keyword evidence="4 5" id="KW-0413">Isomerase</keyword>
<feature type="domain" description="PPIase FKBP-type" evidence="8">
    <location>
        <begin position="208"/>
        <end position="293"/>
    </location>
</feature>
<feature type="chain" id="PRO_5031231887" description="Peptidyl-prolyl cis-trans isomerase" evidence="7">
    <location>
        <begin position="21"/>
        <end position="300"/>
    </location>
</feature>
<dbReference type="InterPro" id="IPR046357">
    <property type="entry name" value="PPIase_dom_sf"/>
</dbReference>
<evidence type="ECO:0000313" key="9">
    <source>
        <dbReference type="EMBL" id="MBB3702222.1"/>
    </source>
</evidence>
<dbReference type="AlphaFoldDB" id="A0A7W5ULH9"/>
<dbReference type="PROSITE" id="PS50059">
    <property type="entry name" value="FKBP_PPIASE"/>
    <property type="match status" value="1"/>
</dbReference>
<gene>
    <name evidence="9" type="ORF">FHS60_000675</name>
</gene>
<reference evidence="9 10" key="1">
    <citation type="submission" date="2020-08" db="EMBL/GenBank/DDBJ databases">
        <title>Genomic Encyclopedia of Type Strains, Phase IV (KMG-IV): sequencing the most valuable type-strain genomes for metagenomic binning, comparative biology and taxonomic classification.</title>
        <authorList>
            <person name="Goeker M."/>
        </authorList>
    </citation>
    <scope>NUCLEOTIDE SEQUENCE [LARGE SCALE GENOMIC DNA]</scope>
    <source>
        <strain evidence="9 10">DSM 22548</strain>
    </source>
</reference>
<dbReference type="Gene3D" id="1.10.287.460">
    <property type="entry name" value="Peptidyl-prolyl cis-trans isomerase, FKBP-type, N-terminal domain"/>
    <property type="match status" value="1"/>
</dbReference>
<dbReference type="Proteomes" id="UP000541425">
    <property type="component" value="Unassembled WGS sequence"/>
</dbReference>
<dbReference type="PANTHER" id="PTHR43811:SF19">
    <property type="entry name" value="39 KDA FK506-BINDING NUCLEAR PROTEIN"/>
    <property type="match status" value="1"/>
</dbReference>
<comment type="caution">
    <text evidence="9">The sequence shown here is derived from an EMBL/GenBank/DDBJ whole genome shotgun (WGS) entry which is preliminary data.</text>
</comment>
<accession>A0A7W5ULH9</accession>
<dbReference type="InterPro" id="IPR036944">
    <property type="entry name" value="PPIase_FKBP_N_sf"/>
</dbReference>
<comment type="catalytic activity">
    <reaction evidence="1 5 6">
        <text>[protein]-peptidylproline (omega=180) = [protein]-peptidylproline (omega=0)</text>
        <dbReference type="Rhea" id="RHEA:16237"/>
        <dbReference type="Rhea" id="RHEA-COMP:10747"/>
        <dbReference type="Rhea" id="RHEA-COMP:10748"/>
        <dbReference type="ChEBI" id="CHEBI:83833"/>
        <dbReference type="ChEBI" id="CHEBI:83834"/>
        <dbReference type="EC" id="5.2.1.8"/>
    </reaction>
</comment>
<evidence type="ECO:0000313" key="10">
    <source>
        <dbReference type="Proteomes" id="UP000541425"/>
    </source>
</evidence>
<dbReference type="Gene3D" id="3.10.50.40">
    <property type="match status" value="1"/>
</dbReference>
<dbReference type="InterPro" id="IPR001179">
    <property type="entry name" value="PPIase_FKBP_dom"/>
</dbReference>
<dbReference type="PANTHER" id="PTHR43811">
    <property type="entry name" value="FKBP-TYPE PEPTIDYL-PROLYL CIS-TRANS ISOMERASE FKPA"/>
    <property type="match status" value="1"/>
</dbReference>
<dbReference type="EMBL" id="JACICA010000002">
    <property type="protein sequence ID" value="MBB3702222.1"/>
    <property type="molecule type" value="Genomic_DNA"/>
</dbReference>
<evidence type="ECO:0000256" key="7">
    <source>
        <dbReference type="SAM" id="SignalP"/>
    </source>
</evidence>